<dbReference type="OrthoDB" id="6380619at2759"/>
<evidence type="ECO:0000313" key="2">
    <source>
        <dbReference type="EMBL" id="MPC44305.1"/>
    </source>
</evidence>
<dbReference type="EMBL" id="VSRR010006220">
    <property type="protein sequence ID" value="MPC44305.1"/>
    <property type="molecule type" value="Genomic_DNA"/>
</dbReference>
<proteinExistence type="predicted"/>
<keyword evidence="3" id="KW-1185">Reference proteome</keyword>
<dbReference type="Proteomes" id="UP000324222">
    <property type="component" value="Unassembled WGS sequence"/>
</dbReference>
<sequence length="116" mass="12514">MLVVTSLTWLLKSDSRRSHYNQMDGSGSGVDIPGMEMSAESHNRGGSPSYDDEYEYYQSYYDEGSSGYGSGDQIHESPVSEGVPVPAHETTASSGQLRASLLMVMLMAVVGAALQR</sequence>
<comment type="caution">
    <text evidence="2">The sequence shown here is derived from an EMBL/GenBank/DDBJ whole genome shotgun (WGS) entry which is preliminary data.</text>
</comment>
<feature type="compositionally biased region" description="Low complexity" evidence="1">
    <location>
        <begin position="56"/>
        <end position="65"/>
    </location>
</feature>
<name>A0A5B7FFI8_PORTR</name>
<feature type="region of interest" description="Disordered" evidence="1">
    <location>
        <begin position="18"/>
        <end position="91"/>
    </location>
</feature>
<reference evidence="2 3" key="1">
    <citation type="submission" date="2019-05" db="EMBL/GenBank/DDBJ databases">
        <title>Another draft genome of Portunus trituberculatus and its Hox gene families provides insights of decapod evolution.</title>
        <authorList>
            <person name="Jeong J.-H."/>
            <person name="Song I."/>
            <person name="Kim S."/>
            <person name="Choi T."/>
            <person name="Kim D."/>
            <person name="Ryu S."/>
            <person name="Kim W."/>
        </authorList>
    </citation>
    <scope>NUCLEOTIDE SEQUENCE [LARGE SCALE GENOMIC DNA]</scope>
    <source>
        <tissue evidence="2">Muscle</tissue>
    </source>
</reference>
<gene>
    <name evidence="2" type="ORF">E2C01_037977</name>
</gene>
<organism evidence="2 3">
    <name type="scientific">Portunus trituberculatus</name>
    <name type="common">Swimming crab</name>
    <name type="synonym">Neptunus trituberculatus</name>
    <dbReference type="NCBI Taxonomy" id="210409"/>
    <lineage>
        <taxon>Eukaryota</taxon>
        <taxon>Metazoa</taxon>
        <taxon>Ecdysozoa</taxon>
        <taxon>Arthropoda</taxon>
        <taxon>Crustacea</taxon>
        <taxon>Multicrustacea</taxon>
        <taxon>Malacostraca</taxon>
        <taxon>Eumalacostraca</taxon>
        <taxon>Eucarida</taxon>
        <taxon>Decapoda</taxon>
        <taxon>Pleocyemata</taxon>
        <taxon>Brachyura</taxon>
        <taxon>Eubrachyura</taxon>
        <taxon>Portunoidea</taxon>
        <taxon>Portunidae</taxon>
        <taxon>Portuninae</taxon>
        <taxon>Portunus</taxon>
    </lineage>
</organism>
<dbReference type="AlphaFoldDB" id="A0A5B7FFI8"/>
<evidence type="ECO:0000313" key="3">
    <source>
        <dbReference type="Proteomes" id="UP000324222"/>
    </source>
</evidence>
<evidence type="ECO:0000256" key="1">
    <source>
        <dbReference type="SAM" id="MobiDB-lite"/>
    </source>
</evidence>
<protein>
    <submittedName>
        <fullName evidence="2">Uncharacterized protein</fullName>
    </submittedName>
</protein>
<accession>A0A5B7FFI8</accession>